<evidence type="ECO:0000259" key="9">
    <source>
        <dbReference type="SMART" id="SM00813"/>
    </source>
</evidence>
<feature type="chain" id="PRO_5043676346" description="non-reducing end alpha-L-arabinofuranosidase" evidence="8">
    <location>
        <begin position="22"/>
        <end position="677"/>
    </location>
</feature>
<dbReference type="InterPro" id="IPR010720">
    <property type="entry name" value="Alpha-L-AF_C"/>
</dbReference>
<dbReference type="PANTHER" id="PTHR31776:SF0">
    <property type="entry name" value="ALPHA-L-ARABINOFURANOSIDASE 1"/>
    <property type="match status" value="1"/>
</dbReference>
<evidence type="ECO:0000256" key="3">
    <source>
        <dbReference type="ARBA" id="ARBA00007186"/>
    </source>
</evidence>
<keyword evidence="7" id="KW-0325">Glycoprotein</keyword>
<comment type="caution">
    <text evidence="10">The sequence shown here is derived from an EMBL/GenBank/DDBJ whole genome shotgun (WGS) entry which is preliminary data.</text>
</comment>
<comment type="catalytic activity">
    <reaction evidence="1">
        <text>Hydrolysis of terminal non-reducing alpha-L-arabinofuranoside residues in alpha-L-arabinosides.</text>
        <dbReference type="EC" id="3.2.1.55"/>
    </reaction>
</comment>
<protein>
    <recommendedName>
        <fullName evidence="4">non-reducing end alpha-L-arabinofuranosidase</fullName>
        <ecNumber evidence="4">3.2.1.55</ecNumber>
    </recommendedName>
</protein>
<dbReference type="GO" id="GO:0046556">
    <property type="term" value="F:alpha-L-arabinofuranosidase activity"/>
    <property type="evidence" value="ECO:0007669"/>
    <property type="project" value="UniProtKB-EC"/>
</dbReference>
<dbReference type="InterPro" id="IPR051563">
    <property type="entry name" value="Glycosyl_Hydrolase_51"/>
</dbReference>
<dbReference type="EC" id="3.2.1.55" evidence="4"/>
<dbReference type="InterPro" id="IPR013780">
    <property type="entry name" value="Glyco_hydro_b"/>
</dbReference>
<evidence type="ECO:0000256" key="7">
    <source>
        <dbReference type="ARBA" id="ARBA00023180"/>
    </source>
</evidence>
<dbReference type="PANTHER" id="PTHR31776">
    <property type="entry name" value="ALPHA-L-ARABINOFURANOSIDASE 1"/>
    <property type="match status" value="1"/>
</dbReference>
<dbReference type="Pfam" id="PF06964">
    <property type="entry name" value="Alpha-L-AF_C"/>
    <property type="match status" value="1"/>
</dbReference>
<dbReference type="GO" id="GO:0046373">
    <property type="term" value="P:L-arabinose metabolic process"/>
    <property type="evidence" value="ECO:0007669"/>
    <property type="project" value="InterPro"/>
</dbReference>
<dbReference type="Pfam" id="PF22848">
    <property type="entry name" value="ASD1_dom"/>
    <property type="match status" value="1"/>
</dbReference>
<dbReference type="EMBL" id="JAYKXP010000056">
    <property type="protein sequence ID" value="KAK7034673.1"/>
    <property type="molecule type" value="Genomic_DNA"/>
</dbReference>
<dbReference type="Gene3D" id="3.20.20.80">
    <property type="entry name" value="Glycosidases"/>
    <property type="match status" value="1"/>
</dbReference>
<keyword evidence="11" id="KW-1185">Reference proteome</keyword>
<organism evidence="10 11">
    <name type="scientific">Paramarasmius palmivorus</name>
    <dbReference type="NCBI Taxonomy" id="297713"/>
    <lineage>
        <taxon>Eukaryota</taxon>
        <taxon>Fungi</taxon>
        <taxon>Dikarya</taxon>
        <taxon>Basidiomycota</taxon>
        <taxon>Agaricomycotina</taxon>
        <taxon>Agaricomycetes</taxon>
        <taxon>Agaricomycetidae</taxon>
        <taxon>Agaricales</taxon>
        <taxon>Marasmiineae</taxon>
        <taxon>Marasmiaceae</taxon>
        <taxon>Paramarasmius</taxon>
    </lineage>
</organism>
<dbReference type="SUPFAM" id="SSF51445">
    <property type="entry name" value="(Trans)glycosidases"/>
    <property type="match status" value="1"/>
</dbReference>
<comment type="pathway">
    <text evidence="2">Glycan metabolism; L-arabinan degradation.</text>
</comment>
<evidence type="ECO:0000313" key="10">
    <source>
        <dbReference type="EMBL" id="KAK7034673.1"/>
    </source>
</evidence>
<keyword evidence="5 8" id="KW-0732">Signal</keyword>
<evidence type="ECO:0000256" key="1">
    <source>
        <dbReference type="ARBA" id="ARBA00001462"/>
    </source>
</evidence>
<accession>A0AAW0C5G5</accession>
<dbReference type="SMART" id="SM00813">
    <property type="entry name" value="Alpha-L-AF_C"/>
    <property type="match status" value="1"/>
</dbReference>
<evidence type="ECO:0000256" key="6">
    <source>
        <dbReference type="ARBA" id="ARBA00022801"/>
    </source>
</evidence>
<dbReference type="InterPro" id="IPR055235">
    <property type="entry name" value="ASD1_cat"/>
</dbReference>
<evidence type="ECO:0000313" key="11">
    <source>
        <dbReference type="Proteomes" id="UP001383192"/>
    </source>
</evidence>
<name>A0AAW0C5G5_9AGAR</name>
<dbReference type="Gene3D" id="2.60.40.1180">
    <property type="entry name" value="Golgi alpha-mannosidase II"/>
    <property type="match status" value="1"/>
</dbReference>
<dbReference type="InterPro" id="IPR017853">
    <property type="entry name" value="GH"/>
</dbReference>
<gene>
    <name evidence="10" type="ORF">VNI00_012315</name>
</gene>
<reference evidence="10 11" key="1">
    <citation type="submission" date="2024-01" db="EMBL/GenBank/DDBJ databases">
        <title>A draft genome for a cacao thread blight-causing isolate of Paramarasmius palmivorus.</title>
        <authorList>
            <person name="Baruah I.K."/>
            <person name="Bukari Y."/>
            <person name="Amoako-Attah I."/>
            <person name="Meinhardt L.W."/>
            <person name="Bailey B.A."/>
            <person name="Cohen S.P."/>
        </authorList>
    </citation>
    <scope>NUCLEOTIDE SEQUENCE [LARGE SCALE GENOMIC DNA]</scope>
    <source>
        <strain evidence="10 11">GH-12</strain>
    </source>
</reference>
<sequence>MLRKFSQLSLLLAVGVALVGAQTTVTIEAEASHSIPTTLWGMMFEDISHVSNPTFSRCTVSYAGIEWRWWFIRGTQLLVLRNRAFQLVTPGTSASLAAWQAVNGAEITVVADSNPVSDALPNSLALTVPDGASGSVGVANEGFWGIKVSASSQYNASFFYRFPEASDFSGDATVSLQSLEGETLGSATIELSGSQTTWTQVFATFTPESDAANTNNTFVVSVDGAAAAGQTIHFALFSLFPPTFNNRPNGMRADIAEAGVFLLWALTALAEMGPKVWRFPGGNNLEVTSAYESSQGSSDRFIRIRPGRQGDWGYINTDGLGIYEYLLWCEDLDAEPIMGIYSGYSLQGMSIPEDELGPYIQQAADQINFVIGDPAESEAAALRASLGHPEPFNLRRVEVGNEDFFAPDTYTYRWPAFVNALQEQFPDLAFMATTDVNDPVLTPKPAEYDVHVYQTPKWFSDNAFFYDDFERDGTLYFEGEYAAISLNSSDIFGSPATGRLLFPTMQSASGEAAFMTGLERNSDIVFAAAYAPLLNHIENTQWTPNLVSFDAGTVYRSTSFYVQKLFSHNRGDEYLPSTLPERGGTVHWAVARRGSNEIIIKVANAGDSAHTLTFSLPFDTIAESATVELLVGNGPSASNNPTTPNAVAPQNSTISAGQTFDFEAPPFSFGVITLTAE</sequence>
<feature type="signal peptide" evidence="8">
    <location>
        <begin position="1"/>
        <end position="21"/>
    </location>
</feature>
<evidence type="ECO:0000256" key="5">
    <source>
        <dbReference type="ARBA" id="ARBA00022729"/>
    </source>
</evidence>
<keyword evidence="6" id="KW-0378">Hydrolase</keyword>
<dbReference type="Proteomes" id="UP001383192">
    <property type="component" value="Unassembled WGS sequence"/>
</dbReference>
<dbReference type="AlphaFoldDB" id="A0AAW0C5G5"/>
<proteinExistence type="inferred from homology"/>
<feature type="domain" description="Alpha-L-arabinofuranosidase C-terminal" evidence="9">
    <location>
        <begin position="501"/>
        <end position="668"/>
    </location>
</feature>
<comment type="similarity">
    <text evidence="3">Belongs to the glycosyl hydrolase 51 family.</text>
</comment>
<dbReference type="Gene3D" id="2.60.120.260">
    <property type="entry name" value="Galactose-binding domain-like"/>
    <property type="match status" value="1"/>
</dbReference>
<evidence type="ECO:0000256" key="2">
    <source>
        <dbReference type="ARBA" id="ARBA00004834"/>
    </source>
</evidence>
<evidence type="ECO:0000256" key="8">
    <source>
        <dbReference type="SAM" id="SignalP"/>
    </source>
</evidence>
<evidence type="ECO:0000256" key="4">
    <source>
        <dbReference type="ARBA" id="ARBA00012670"/>
    </source>
</evidence>